<evidence type="ECO:0000259" key="4">
    <source>
        <dbReference type="PROSITE" id="PS50932"/>
    </source>
</evidence>
<dbReference type="PROSITE" id="PS50932">
    <property type="entry name" value="HTH_LACI_2"/>
    <property type="match status" value="1"/>
</dbReference>
<organism evidence="5 6">
    <name type="scientific">Paenibacillus spongiae</name>
    <dbReference type="NCBI Taxonomy" id="2909671"/>
    <lineage>
        <taxon>Bacteria</taxon>
        <taxon>Bacillati</taxon>
        <taxon>Bacillota</taxon>
        <taxon>Bacilli</taxon>
        <taxon>Bacillales</taxon>
        <taxon>Paenibacillaceae</taxon>
        <taxon>Paenibacillus</taxon>
    </lineage>
</organism>
<dbReference type="InterPro" id="IPR046335">
    <property type="entry name" value="LacI/GalR-like_sensor"/>
</dbReference>
<dbReference type="PROSITE" id="PS00356">
    <property type="entry name" value="HTH_LACI_1"/>
    <property type="match status" value="1"/>
</dbReference>
<evidence type="ECO:0000256" key="3">
    <source>
        <dbReference type="ARBA" id="ARBA00023163"/>
    </source>
</evidence>
<keyword evidence="6" id="KW-1185">Reference proteome</keyword>
<dbReference type="RefSeq" id="WP_258384425.1">
    <property type="nucleotide sequence ID" value="NZ_CP091430.1"/>
</dbReference>
<dbReference type="SUPFAM" id="SSF53822">
    <property type="entry name" value="Periplasmic binding protein-like I"/>
    <property type="match status" value="1"/>
</dbReference>
<dbReference type="CDD" id="cd01544">
    <property type="entry name" value="PBP1_GalR"/>
    <property type="match status" value="1"/>
</dbReference>
<dbReference type="InterPro" id="IPR010982">
    <property type="entry name" value="Lambda_DNA-bd_dom_sf"/>
</dbReference>
<proteinExistence type="predicted"/>
<dbReference type="Proteomes" id="UP001057877">
    <property type="component" value="Chromosome"/>
</dbReference>
<dbReference type="Pfam" id="PF13377">
    <property type="entry name" value="Peripla_BP_3"/>
    <property type="match status" value="1"/>
</dbReference>
<evidence type="ECO:0000313" key="5">
    <source>
        <dbReference type="EMBL" id="UVI28337.1"/>
    </source>
</evidence>
<reference evidence="5" key="1">
    <citation type="submission" date="2022-01" db="EMBL/GenBank/DDBJ databases">
        <title>Paenibacillus spongiae sp. nov., isolated from marine sponge.</title>
        <authorList>
            <person name="Li Z."/>
            <person name="Zhang M."/>
        </authorList>
    </citation>
    <scope>NUCLEOTIDE SEQUENCE</scope>
    <source>
        <strain evidence="5">PHS-Z3</strain>
    </source>
</reference>
<dbReference type="Gene3D" id="3.40.50.2300">
    <property type="match status" value="2"/>
</dbReference>
<dbReference type="Gene3D" id="1.10.260.40">
    <property type="entry name" value="lambda repressor-like DNA-binding domains"/>
    <property type="match status" value="1"/>
</dbReference>
<keyword evidence="2" id="KW-0238">DNA-binding</keyword>
<dbReference type="InterPro" id="IPR028082">
    <property type="entry name" value="Peripla_BP_I"/>
</dbReference>
<dbReference type="SUPFAM" id="SSF47413">
    <property type="entry name" value="lambda repressor-like DNA-binding domains"/>
    <property type="match status" value="1"/>
</dbReference>
<sequence length="347" mass="38490">MPTLKDIADRVGVSISTVSRALSDDTRRPVSDETKRRILSVAAELGYKLDGIGRVAADRAIDDQKQIACIVPQSLMDNHPYFSQVLEGFYWKLKELGQPAAIVRTFEEVKDAAKLGDMLRESGVKGVLAISWYDNELFELMKKEGVVLLGVSFNDDSVSAPVVDVDRISAARAVVRHLREQGHTRIGYIGGPAFFKIMENEERYIGYQFAMLQASLTINPDWVIDTNWNVDASYNKMTELLTSKPKSEWPTAIFCASDMLAIPAMRAALEKECRIPEDIAFVGMDNIAVAQYTSPPLTSVHVPRFEVGSIAAKTIVDHLDGHYPIPPKILLPCTLVARESSAFKRST</sequence>
<dbReference type="SMART" id="SM00354">
    <property type="entry name" value="HTH_LACI"/>
    <property type="match status" value="1"/>
</dbReference>
<accession>A0ABY5S372</accession>
<gene>
    <name evidence="5" type="ORF">L1F29_23185</name>
</gene>
<protein>
    <submittedName>
        <fullName evidence="5">LacI family transcriptional regulator</fullName>
    </submittedName>
</protein>
<dbReference type="EMBL" id="CP091430">
    <property type="protein sequence ID" value="UVI28337.1"/>
    <property type="molecule type" value="Genomic_DNA"/>
</dbReference>
<dbReference type="PANTHER" id="PTHR30146">
    <property type="entry name" value="LACI-RELATED TRANSCRIPTIONAL REPRESSOR"/>
    <property type="match status" value="1"/>
</dbReference>
<feature type="domain" description="HTH lacI-type" evidence="4">
    <location>
        <begin position="2"/>
        <end position="58"/>
    </location>
</feature>
<dbReference type="Pfam" id="PF00356">
    <property type="entry name" value="LacI"/>
    <property type="match status" value="1"/>
</dbReference>
<keyword evidence="3" id="KW-0804">Transcription</keyword>
<evidence type="ECO:0000256" key="1">
    <source>
        <dbReference type="ARBA" id="ARBA00023015"/>
    </source>
</evidence>
<keyword evidence="1" id="KW-0805">Transcription regulation</keyword>
<dbReference type="PANTHER" id="PTHR30146:SF109">
    <property type="entry name" value="HTH-TYPE TRANSCRIPTIONAL REGULATOR GALS"/>
    <property type="match status" value="1"/>
</dbReference>
<dbReference type="InterPro" id="IPR000843">
    <property type="entry name" value="HTH_LacI"/>
</dbReference>
<dbReference type="CDD" id="cd01392">
    <property type="entry name" value="HTH_LacI"/>
    <property type="match status" value="1"/>
</dbReference>
<name>A0ABY5S372_9BACL</name>
<evidence type="ECO:0000313" key="6">
    <source>
        <dbReference type="Proteomes" id="UP001057877"/>
    </source>
</evidence>
<evidence type="ECO:0000256" key="2">
    <source>
        <dbReference type="ARBA" id="ARBA00023125"/>
    </source>
</evidence>